<keyword evidence="1" id="KW-1133">Transmembrane helix</keyword>
<sequence length="405" mass="45293">MPENLVVSRIVRQCREQWFWAHALLGWLITLDAAAHVVAVLTAASKTQDRALGLWTTGFTAGILLFVMACLSSAGLRRNVARVVLDRVRRPDHTDSLPWASVHWILSAIACLLMVVHAVSRVSWMMIAAVSIGSIVPSMIRLGRQAPALESEAVEILRVPTSLEKVLVVLEINLSQTIRAGESYYFKVDGTPIRVAWIRRYTSEQDGAHYSAFLIVSGTPRPVGSREIRGPFVLPIAPAMMMDRTLDILTTDSGIVEACQCFAWRKVLKRKQPASSLTWVNESPAMLKAWLACVGSNYARHDRQPTMRIICTGRSRQLLASVGSGNRTGLECDTDDLFVQRLKQYREARVMLCAQDGDDLRDVLQDHMPLGPHSPYLVGEHLRSHRIHANRLDLDAKMRDHCYDP</sequence>
<evidence type="ECO:0000256" key="1">
    <source>
        <dbReference type="SAM" id="Phobius"/>
    </source>
</evidence>
<name>A0A7J6IEB5_COLFN</name>
<dbReference type="RefSeq" id="XP_031875361.2">
    <property type="nucleotide sequence ID" value="XM_032028354.2"/>
</dbReference>
<keyword evidence="3" id="KW-1185">Reference proteome</keyword>
<accession>A0A7J6IEB5</accession>
<dbReference type="Proteomes" id="UP000011096">
    <property type="component" value="Unassembled WGS sequence"/>
</dbReference>
<gene>
    <name evidence="2" type="ORF">CGGC5_v017071</name>
</gene>
<organism evidence="2 3">
    <name type="scientific">Colletotrichum fructicola (strain Nara gc5)</name>
    <name type="common">Anthracnose fungus</name>
    <name type="synonym">Colletotrichum gloeosporioides (strain Nara gc5)</name>
    <dbReference type="NCBI Taxonomy" id="1213859"/>
    <lineage>
        <taxon>Eukaryota</taxon>
        <taxon>Fungi</taxon>
        <taxon>Dikarya</taxon>
        <taxon>Ascomycota</taxon>
        <taxon>Pezizomycotina</taxon>
        <taxon>Sordariomycetes</taxon>
        <taxon>Hypocreomycetidae</taxon>
        <taxon>Glomerellales</taxon>
        <taxon>Glomerellaceae</taxon>
        <taxon>Colletotrichum</taxon>
        <taxon>Colletotrichum gloeosporioides species complex</taxon>
    </lineage>
</organism>
<dbReference type="EMBL" id="ANPB02000011">
    <property type="protein sequence ID" value="KAF4474203.1"/>
    <property type="molecule type" value="Genomic_DNA"/>
</dbReference>
<dbReference type="GeneID" id="43612455"/>
<proteinExistence type="predicted"/>
<evidence type="ECO:0000313" key="2">
    <source>
        <dbReference type="EMBL" id="KAF4474203.1"/>
    </source>
</evidence>
<keyword evidence="1" id="KW-0812">Transmembrane</keyword>
<dbReference type="InParanoid" id="A0A7J6IEB5"/>
<evidence type="ECO:0000313" key="3">
    <source>
        <dbReference type="Proteomes" id="UP000011096"/>
    </source>
</evidence>
<reference evidence="2 3" key="1">
    <citation type="submission" date="2012-08" db="EMBL/GenBank/DDBJ databases">
        <authorList>
            <person name="Gan P.H.P."/>
            <person name="Ikeda K."/>
            <person name="Irieda H."/>
            <person name="Narusaka M."/>
            <person name="O'Connell R.J."/>
            <person name="Narusaka Y."/>
            <person name="Takano Y."/>
            <person name="Kubo Y."/>
            <person name="Shirasu K."/>
        </authorList>
    </citation>
    <scope>NUCLEOTIDE SEQUENCE [LARGE SCALE GENOMIC DNA]</scope>
    <source>
        <strain evidence="2 3">Nara gc5</strain>
    </source>
</reference>
<protein>
    <submittedName>
        <fullName evidence="2">Uncharacterized protein</fullName>
    </submittedName>
</protein>
<dbReference type="OrthoDB" id="5092315at2759"/>
<feature type="transmembrane region" description="Helical" evidence="1">
    <location>
        <begin position="53"/>
        <end position="76"/>
    </location>
</feature>
<feature type="transmembrane region" description="Helical" evidence="1">
    <location>
        <begin position="97"/>
        <end position="116"/>
    </location>
</feature>
<dbReference type="AlphaFoldDB" id="A0A7J6IEB5"/>
<reference evidence="2 3" key="2">
    <citation type="submission" date="2020-04" db="EMBL/GenBank/DDBJ databases">
        <title>Genome sequencing and assembly of multiple isolates from the Colletotrichum gloeosporioides species complex.</title>
        <authorList>
            <person name="Gan P."/>
            <person name="Shirasu K."/>
        </authorList>
    </citation>
    <scope>NUCLEOTIDE SEQUENCE [LARGE SCALE GENOMIC DNA]</scope>
    <source>
        <strain evidence="2 3">Nara gc5</strain>
    </source>
</reference>
<comment type="caution">
    <text evidence="2">The sequence shown here is derived from an EMBL/GenBank/DDBJ whole genome shotgun (WGS) entry which is preliminary data.</text>
</comment>
<feature type="transmembrane region" description="Helical" evidence="1">
    <location>
        <begin position="18"/>
        <end position="41"/>
    </location>
</feature>
<keyword evidence="1" id="KW-0472">Membrane</keyword>